<dbReference type="InterPro" id="IPR021938">
    <property type="entry name" value="DUF3553"/>
</dbReference>
<sequence>MRLKKGTRIIHPKKPEWGMGEILQISNNEEVRVFFANEGEKKILLKYVDLKGLPPEEAVHPMLDNLKDSPELSDTKYLSFAKGLDHFLTQFPDGFHGDRFMDTERKTKMDAHLLGSELLGKEKLEDLIASGEYWQVCEYAKKVINKTNLIFPNEKTALKTAIETEAAQEAFAKNLYELLYSEDDVKERFTTFAKHLERINAAKWTLATYFLYIMFPEKYIFVKPTVSQNAANLSRFELHFKTKLNWQTYEAAMTYAKYLHKSLDAADNAPRDMMDIQAFIWSIAKA</sequence>
<reference evidence="1" key="1">
    <citation type="submission" date="2020-01" db="EMBL/GenBank/DDBJ databases">
        <authorList>
            <person name="Meier V. D."/>
            <person name="Meier V D."/>
        </authorList>
    </citation>
    <scope>NUCLEOTIDE SEQUENCE</scope>
    <source>
        <strain evidence="1">HLG_WM_MAG_09</strain>
    </source>
</reference>
<dbReference type="AlphaFoldDB" id="A0A6S6TBU9"/>
<accession>A0A6S6TBU9</accession>
<dbReference type="EMBL" id="CACVAT010000261">
    <property type="protein sequence ID" value="CAA6816565.1"/>
    <property type="molecule type" value="Genomic_DNA"/>
</dbReference>
<proteinExistence type="predicted"/>
<gene>
    <name evidence="1" type="ORF">HELGO_WM36943</name>
</gene>
<evidence type="ECO:0000313" key="1">
    <source>
        <dbReference type="EMBL" id="CAA6816565.1"/>
    </source>
</evidence>
<organism evidence="1">
    <name type="scientific">uncultured Thiotrichaceae bacterium</name>
    <dbReference type="NCBI Taxonomy" id="298394"/>
    <lineage>
        <taxon>Bacteria</taxon>
        <taxon>Pseudomonadati</taxon>
        <taxon>Pseudomonadota</taxon>
        <taxon>Gammaproteobacteria</taxon>
        <taxon>Thiotrichales</taxon>
        <taxon>Thiotrichaceae</taxon>
        <taxon>environmental samples</taxon>
    </lineage>
</organism>
<dbReference type="Pfam" id="PF12073">
    <property type="entry name" value="DUF3553"/>
    <property type="match status" value="1"/>
</dbReference>
<name>A0A6S6TBU9_9GAMM</name>
<protein>
    <recommendedName>
        <fullName evidence="2">DUF3553 domain-containing protein</fullName>
    </recommendedName>
</protein>
<evidence type="ECO:0008006" key="2">
    <source>
        <dbReference type="Google" id="ProtNLM"/>
    </source>
</evidence>